<dbReference type="KEGG" id="api:100573032"/>
<reference evidence="3" key="1">
    <citation type="submission" date="2010-06" db="EMBL/GenBank/DDBJ databases">
        <authorList>
            <person name="Jiang H."/>
            <person name="Abraham K."/>
            <person name="Ali S."/>
            <person name="Alsbrooks S.L."/>
            <person name="Anim B.N."/>
            <person name="Anosike U.S."/>
            <person name="Attaway T."/>
            <person name="Bandaranaike D.P."/>
            <person name="Battles P.K."/>
            <person name="Bell S.N."/>
            <person name="Bell A.V."/>
            <person name="Beltran B."/>
            <person name="Bickham C."/>
            <person name="Bustamante Y."/>
            <person name="Caleb T."/>
            <person name="Canada A."/>
            <person name="Cardenas V."/>
            <person name="Carter K."/>
            <person name="Chacko J."/>
            <person name="Chandrabose M.N."/>
            <person name="Chavez D."/>
            <person name="Chavez A."/>
            <person name="Chen L."/>
            <person name="Chu H.-S."/>
            <person name="Claassen K.J."/>
            <person name="Cockrell R."/>
            <person name="Collins M."/>
            <person name="Cooper J.A."/>
            <person name="Cree A."/>
            <person name="Curry S.M."/>
            <person name="Da Y."/>
            <person name="Dao M.D."/>
            <person name="Das B."/>
            <person name="Davila M.-L."/>
            <person name="Davy-Carroll L."/>
            <person name="Denson S."/>
            <person name="Dinh H."/>
            <person name="Ebong V.E."/>
            <person name="Edwards J.R."/>
            <person name="Egan A."/>
            <person name="El-Daye J."/>
            <person name="Escobedo L."/>
            <person name="Fernandez S."/>
            <person name="Fernando P.R."/>
            <person name="Flagg N."/>
            <person name="Forbes L.D."/>
            <person name="Fowler R.G."/>
            <person name="Fu Q."/>
            <person name="Gabisi R.A."/>
            <person name="Ganer J."/>
            <person name="Garbino Pronczuk A."/>
            <person name="Garcia R.M."/>
            <person name="Garner T."/>
            <person name="Garrett T.E."/>
            <person name="Gonzalez D.A."/>
            <person name="Hamid H."/>
            <person name="Hawkins E.S."/>
            <person name="Hirani K."/>
            <person name="Hogues M.E."/>
            <person name="Hollins B."/>
            <person name="Hsiao C.-H."/>
            <person name="Jabil R."/>
            <person name="James M.L."/>
            <person name="Jhangiani S.N."/>
            <person name="Johnson B."/>
            <person name="Johnson Q."/>
            <person name="Joshi V."/>
            <person name="Kalu J.B."/>
            <person name="Kam C."/>
            <person name="Kashfia A."/>
            <person name="Keebler J."/>
            <person name="Kisamo H."/>
            <person name="Kovar C.L."/>
            <person name="Lago L.A."/>
            <person name="Lai C.-Y."/>
            <person name="Laidlaw J."/>
            <person name="Lara F."/>
            <person name="Le T.-K."/>
            <person name="Lee S.L."/>
            <person name="Legall F.H."/>
            <person name="Lemon S.J."/>
            <person name="Lewis L.R."/>
            <person name="Li B."/>
            <person name="Liu Y."/>
            <person name="Liu Y.-S."/>
            <person name="Lopez J."/>
            <person name="Lozado R.J."/>
            <person name="Lu J."/>
            <person name="Madu R.C."/>
            <person name="Maheshwari M."/>
            <person name="Maheshwari R."/>
            <person name="Malloy K."/>
            <person name="Martinez E."/>
            <person name="Mathew T."/>
            <person name="Mercado I.C."/>
            <person name="Mercado C."/>
            <person name="Meyer B."/>
            <person name="Montgomery K."/>
            <person name="Morgan M.B."/>
            <person name="Munidasa M."/>
            <person name="Nazareth L.V."/>
            <person name="Nelson J."/>
            <person name="Ng B.M."/>
            <person name="Nguyen N.B."/>
            <person name="Nguyen P.Q."/>
            <person name="Nguyen T."/>
            <person name="Obregon M."/>
            <person name="Okwuonu G.O."/>
            <person name="Onwere C.G."/>
            <person name="Orozco G."/>
            <person name="Parra A."/>
            <person name="Patel S."/>
            <person name="Patil S."/>
            <person name="Perez A."/>
            <person name="Perez Y."/>
            <person name="Pham C."/>
            <person name="Primus E.L."/>
            <person name="Pu L.-L."/>
            <person name="Puazo M."/>
            <person name="Qin X."/>
            <person name="Quiroz J.B."/>
            <person name="Reese J."/>
            <person name="Richards S."/>
            <person name="Rives C.M."/>
            <person name="Robberts R."/>
            <person name="Ruiz S.J."/>
            <person name="Ruiz M.J."/>
            <person name="Santibanez J."/>
            <person name="Schneider B.W."/>
            <person name="Sisson I."/>
            <person name="Smith M."/>
            <person name="Sodergren E."/>
            <person name="Song X.-Z."/>
            <person name="Song B.B."/>
            <person name="Summersgill H."/>
            <person name="Thelus R."/>
            <person name="Thornton R.D."/>
            <person name="Trejos Z.Y."/>
            <person name="Usmani K."/>
            <person name="Vattathil S."/>
            <person name="Villasana D."/>
            <person name="Walker D.L."/>
            <person name="Wang S."/>
            <person name="Wang K."/>
            <person name="White C.S."/>
            <person name="Williams A.C."/>
            <person name="Williamson J."/>
            <person name="Wilson K."/>
            <person name="Woghiren I.O."/>
            <person name="Woodworth J.R."/>
            <person name="Worley K.C."/>
            <person name="Wright R.A."/>
            <person name="Wu W."/>
            <person name="Young L."/>
            <person name="Zhang L."/>
            <person name="Zhang J."/>
            <person name="Zhu Y."/>
            <person name="Muzny D.M."/>
            <person name="Weinstock G."/>
            <person name="Gibbs R.A."/>
        </authorList>
    </citation>
    <scope>NUCLEOTIDE SEQUENCE [LARGE SCALE GENOMIC DNA]</scope>
    <source>
        <strain evidence="3">LSR1</strain>
    </source>
</reference>
<feature type="region of interest" description="Disordered" evidence="1">
    <location>
        <begin position="255"/>
        <end position="297"/>
    </location>
</feature>
<dbReference type="Proteomes" id="UP000007819">
    <property type="component" value="Chromosome X"/>
</dbReference>
<dbReference type="RefSeq" id="XP_016665054.1">
    <property type="nucleotide sequence ID" value="XM_016809565.2"/>
</dbReference>
<name>A0A8R2NKC0_ACYPI</name>
<dbReference type="InterPro" id="IPR033228">
    <property type="entry name" value="SZT2"/>
</dbReference>
<dbReference type="EnsemblMetazoa" id="XM_029486037.1">
    <property type="protein sequence ID" value="XP_029341897.1"/>
    <property type="gene ID" value="LOC100573032"/>
</dbReference>
<dbReference type="GeneID" id="100573032"/>
<dbReference type="GO" id="GO:0005777">
    <property type="term" value="C:peroxisome"/>
    <property type="evidence" value="ECO:0007669"/>
    <property type="project" value="InterPro"/>
</dbReference>
<feature type="compositionally biased region" description="Low complexity" evidence="1">
    <location>
        <begin position="15"/>
        <end position="35"/>
    </location>
</feature>
<dbReference type="OrthoDB" id="43547at2759"/>
<evidence type="ECO:0000313" key="3">
    <source>
        <dbReference type="Proteomes" id="UP000007819"/>
    </source>
</evidence>
<accession>A0A8R2NKC0</accession>
<dbReference type="RefSeq" id="XP_029341897.1">
    <property type="nucleotide sequence ID" value="XM_029486037.1"/>
</dbReference>
<reference evidence="2" key="2">
    <citation type="submission" date="2022-06" db="UniProtKB">
        <authorList>
            <consortium name="EnsemblMetazoa"/>
        </authorList>
    </citation>
    <scope>IDENTIFICATION</scope>
</reference>
<dbReference type="PANTHER" id="PTHR14918:SF3">
    <property type="entry name" value="KICSTOR COMPLEX PROTEIN SZT2"/>
    <property type="match status" value="1"/>
</dbReference>
<sequence length="3676" mass="421766">MPTTYAMESSDDSDNNSNCSSIMTSSTDSDSSSMLSVVLNNSQTQDDGPETFTYAAPLPVGSYALASCVYVLIDKGRSMSADMRVMWYLKRLGTIQMVDDDLDVESPEQCKIMSFIPREENLDKDGFANSIFVMDAFTRVYFLTAVYNMVYCLDMSPSNCSVDIQRCHVMLDEMTVALRRSIKGFIRPFIVPGSDKIVFEPQVYVTVIVHTPFYTSPAQQVLVQGWLINNRNFQEFIRTITTEMNHLENSLAMTKKTTRKPKHFSDDNQTNDTPESDDSITNHHHNLNNSDSNLRPTFNNNPDSGFINTLRYGMLAVRLLPQTSISNLIVITDGMITLADIQVLDSVLNQLRCISVACSFLHVSSQFHPHSGHGNVPYSELMQLIATATSGTYLNSFPKTTLNLVVNYYHDKFIMWSFKRGDGNESSNNTTNLSCTPPRVRPGEWTVRNSNFYGNRQTQLVSKKQFSDHIQANLDNIVCCRLREGFIIEDIQYKDAGSSTVVPYMNNSSKLQLKLILPWTNHIYIEYDITVKWPPSLKKKIEPVIIEEKPESVEPSTPTTQPPASIQLDSLNIYYTVSVKGPYEFLHDITCTRTKKSQLLSKVPRQCQFQLSSCRSSSISVATATTTITRNLNLLPDRSYSSIEKRVTSKYRQALIARFWLTMRSIAQTDLLVKHLEAYSPSTGHLINSDNCNQPLEQNEIIQDQQLQKQDSHQTVEIEPLLQVIQNLQVLETTDILQLDDSSNLNSNNSKTDTVFSTEKTEANPLSFLASEVPNKSPLHNGVPLFYYSATNSNTSFSLKQSQFKTDDQQQSYTDQQHQRFADFWKPVCTLDPDTQWPKWFSTYRIGGGVLLLRHDRPLPQWYRKENTDNDSYQTLTCTKSSVSLFALLKQWCTFVLIDEHSYVKCLDQSETYTDDVSFCIARVSPRPPSCCCVVLHLAFQSCVPASVHHKIIDDLKNNIELLDSTTAVKPSSFEDNNQGTEDQENRKKTIINKELLTPNKPSRHQRYVYLMDKPLEKILIRYERIPSEFTTVIFPDGSQPSSAITTINIQKPRSKLNIGPPLNTVHESSTEGESKAVSTTTTLSRYLYHKRWIWSSECSRYSQCSNSVCQKLQLQLQLARTLSVLTRIRLREGFKFAHSSAGIINMVLEVDMIEGSPHCPSTPTSHCVIQYVLFPPNKLQKEQQKTYEYNSVFDQLNMENNDDERSSILSIDEQQKFEKRQKQGKHIVSFAGDNNDCCLKHRTEDEYQLITECWIEPQHGTVVVNKTQNYNYMSGLMYEQLADALWQVDSDCIGSLFTFQHMQHMCMNQNILVYNPDIDINKKRRQSKTVIIDAGRIYKLPFTFNLVNLLPKCRHHSSLTFSLFTADHDDTELNSARDEKKLNYILERSFYSRLRTYNNRSFDVNDSDISVDMNQTVNDQEIGQCFIKRVNDTRLILTVGPSLIEEKCNISDNLSEDNLPPFGRSRANTWHYTKRGTGQSLLSAQSQENSTPYYRTMSVGSKPYYKDSEDMSWAQVRLKQNFSTTEIKHNSCLSDIGTDGQDYPTHMFIDVYDCRQEDVENVLMSDSSSFDHSLTGDYLEESSSCSSTETDNDEYVEEKNIISNREQIIYDDPPVDPMFLEKYLYKIRVIYDRSLVTTVFQALHLGLNVRYMDIQRAVDRCQHRLISFDITDYIKVVCDHFKKNADTCSICPADNTTLKSHHDMIHSKFSATLDRHMLKPVANHQDYYFYDLIDDLDCDEYSNNSRRQKYLTNILLGETDHKTDFDTHELDEEDIFPLFVHLVCTIKTNTVTKSQSVRSLPTCILELLNQDNDNETSKNMDFSNLKVSLDVYCLMLPINVYDDDDDDDDDEIDRYTTMNSSEQLHFSINNKSTTQQSSKQTIDHENSFVHLSASLPLRHAQGLAEFLAEVEWCMRDEMAAGLLQYPTVTTNSLEKIIEHVSNSPKSPSNDYQQIPVHFVVPSSRPSKNNSVSLFLQKLEQLDIILDNDNGHDCYTLEQSTKDTFYVVEKNLHPSPDSTVFESNSDDLENSPGSDGFLTDIDHSKPILPNFWIILKIQQDLQCQKEYKSDNNNAVNTLLVNVYFHCRFSELNVQGKYSAIMEIVKQNVHQAATVVNQTILLCRLYETKTCDPLLEPIIEDHDHSDDADENGIGEGKKVINHFTLGQFKCPVVWSTRFSLHPRLQRATAMGLLGIQVLHTMLEGFSVRNRRNMFVYKESSGSVFYLRIYENSCQQQLEQKNNNIVIYSLQYDSDDDDTMSRCSSATSTTITSTIFSNQSNFSRKYSEDVNYMDNKSIQNPGTRSLGGYWGDVDSKDVEDLTLKVHGISPVGDEIRIDLVRVLQNRLNDGVLELLTTMLYRNPLCRLYPDDVRFVQPSNGHPDYTMKLSLPIETKITKLFIHNLKRNAATLLLYPPQYASRHHRFNYAYSMINEIKKPIIRSFFMYNQPIAGTSVIGGKRITSGKRGLACVLFDIYSNEDHDSIDYLYDYPIDPDLFERRTQAACIDDLKSTTEFSGYIKLFVWWRGRDNMEVLQQKLTSTVTYSLWDIYIERFLWEQPLIIEQPSEIYVNPLCIQFLAKWLAFGARKSVPLAYHSKILCRIHISHVLREFKTHLSWSWLSSSNNLPISVRYFYIPRTKYGETSFDCVSNNIISGSTDPLQLRKKHDSSLNNLMFYEWQVPDTDSVICPPSAACILIVVSVTSTKNKQKHKRYQHLNMGNEHSDSDADNGFVVPQNHENINTEEVNIETMATDDQPMTLIDDTDENVLQNTVSDSKKYQKPQKITTCEKISKLFLLAVSGQSVHALSYNCHKKENQPIGIQHLSRWLEWRSIAFTSSIYHMIGLRNSKIYGQFGSTQIKSHSSRINNNLELLLDYKNYVSIVGEYESYDKIFLEKNFRINNRGSTKPLDNDTEDKKSKPLNYTKDIQDSYIERLVRNSKQRRRTEMYQKLLYDMWIQVDAVVTKEAFRTFYQQSRLIHYCLTPLLFLPWWRLESAATRDHLVDASKLKTLVFSHAPQWHKRLCARLTVAYAQYIETDPLFSGFQPIQIGKSRVYNDGMIMDLDCTKSITRYYKKTIPGVSGGLLLIEIGVCQPFYYIKLSCIERARITNLVENYKDKYKPYCLLEQSENIIQNMHLHSFTYDFHVRILSDRLSKLVEKQKAGKRCNYGCDILMLLDHKNSIQNSANKTGNNNKKNAIAGFLDDFLKYYTLPPLYSNCLVLAGVIKRTEIPVTGLQLYEYLVENCSEDCEGMAVLKIGDSSSADGDDGASLFDDFEDHEFLDSQHIFGNDLTDYILVHHMAGSDIQRRQELANNSNNRKLGVESNEYFTDNQYEVCGLFDATLVMTLSSVKQLLLDTSNEITLSYYVLLTNNENYNLKKKKAISLKTVYNMQQRHSTPIRPPDRRFDQSNNVLLSASVPSNSVGNSMTSGSATCGGSLDENNAFQDWSHLPPNHLPYFKKKCKKNNEYVYDDLNEHHQQTIKKRNLIKFYEKKAAELVAHTVDTAANRCRIHLLWKLFGVPIDQQKLGITDVTFNQLEELVNTSVFVKSLSEYDQNYSYILKLLLKQPQWFTSLHKMISGQSTLLLETTSTLPPQCRIYNSNRSEHQYIVVLPNLTEFDEFDAFVIIDNGIDSSEKLVSTSDSLVNVVFRRNVSGSDEVAALVEAVGDSICYLIWQTIK</sequence>
<evidence type="ECO:0000313" key="2">
    <source>
        <dbReference type="EnsemblMetazoa" id="XP_029341897.1"/>
    </source>
</evidence>
<keyword evidence="3" id="KW-1185">Reference proteome</keyword>
<organism evidence="2 3">
    <name type="scientific">Acyrthosiphon pisum</name>
    <name type="common">Pea aphid</name>
    <dbReference type="NCBI Taxonomy" id="7029"/>
    <lineage>
        <taxon>Eukaryota</taxon>
        <taxon>Metazoa</taxon>
        <taxon>Ecdysozoa</taxon>
        <taxon>Arthropoda</taxon>
        <taxon>Hexapoda</taxon>
        <taxon>Insecta</taxon>
        <taxon>Pterygota</taxon>
        <taxon>Neoptera</taxon>
        <taxon>Paraneoptera</taxon>
        <taxon>Hemiptera</taxon>
        <taxon>Sternorrhyncha</taxon>
        <taxon>Aphidomorpha</taxon>
        <taxon>Aphidoidea</taxon>
        <taxon>Aphididae</taxon>
        <taxon>Macrosiphini</taxon>
        <taxon>Acyrthosiphon</taxon>
    </lineage>
</organism>
<evidence type="ECO:0000256" key="1">
    <source>
        <dbReference type="SAM" id="MobiDB-lite"/>
    </source>
</evidence>
<dbReference type="PANTHER" id="PTHR14918">
    <property type="entry name" value="KICSTOR COMPLEX PROTEIN SZT2"/>
    <property type="match status" value="1"/>
</dbReference>
<protein>
    <recommendedName>
        <fullName evidence="4">Protein SZT2</fullName>
    </recommendedName>
</protein>
<evidence type="ECO:0008006" key="4">
    <source>
        <dbReference type="Google" id="ProtNLM"/>
    </source>
</evidence>
<proteinExistence type="predicted"/>
<feature type="region of interest" description="Disordered" evidence="1">
    <location>
        <begin position="1"/>
        <end position="35"/>
    </location>
</feature>
<dbReference type="EnsemblMetazoa" id="XM_016809565.2">
    <property type="protein sequence ID" value="XP_016665054.1"/>
    <property type="gene ID" value="LOC100573032"/>
</dbReference>